<feature type="region of interest" description="Disordered" evidence="1">
    <location>
        <begin position="120"/>
        <end position="141"/>
    </location>
</feature>
<dbReference type="SUPFAM" id="SSF53167">
    <property type="entry name" value="Purine and uridine phosphorylases"/>
    <property type="match status" value="1"/>
</dbReference>
<dbReference type="EMBL" id="JAIOIU010000029">
    <property type="protein sequence ID" value="MBZ0158952.1"/>
    <property type="molecule type" value="Genomic_DNA"/>
</dbReference>
<accession>A0AAJ1EJS6</accession>
<name>A0AAJ1EJS6_9BACT</name>
<dbReference type="InterPro" id="IPR035994">
    <property type="entry name" value="Nucleoside_phosphorylase_sf"/>
</dbReference>
<dbReference type="Gene3D" id="3.40.50.1580">
    <property type="entry name" value="Nucleoside phosphorylase domain"/>
    <property type="match status" value="1"/>
</dbReference>
<evidence type="ECO:0000259" key="2">
    <source>
        <dbReference type="Pfam" id="PF01048"/>
    </source>
</evidence>
<feature type="domain" description="Nucleoside phosphorylase" evidence="2">
    <location>
        <begin position="17"/>
        <end position="229"/>
    </location>
</feature>
<sequence>MKTARPPRTSRVRSAPLAIFVATRAEMKPIATALQPTGPSASRSDLIVRIGVGGRDLLLVKTGVGPDRAEAAARHLFEAEPVVAALSLGVAGGLSPQAQTGDLIVGDRVILQCSGQAPVDGTQDGLRPRSGQDLQGQQGSRLEDFPCDVGLRQAAMTVIRRLDSRHRLGPILTVDHILTTEEKRVLAAESGALAVDMESAAIASAASACSIPFLAIRGILDPVHEDLAVGLDQFLDAEGEPHLPRLMRYLIAHPFAIPYLIGLGFRTRAVCTRLGRLLQELSTTLS</sequence>
<evidence type="ECO:0000313" key="4">
    <source>
        <dbReference type="Proteomes" id="UP001197609"/>
    </source>
</evidence>
<evidence type="ECO:0000256" key="1">
    <source>
        <dbReference type="SAM" id="MobiDB-lite"/>
    </source>
</evidence>
<gene>
    <name evidence="3" type="ORF">K8G79_02185</name>
</gene>
<comment type="caution">
    <text evidence="3">The sequence shown here is derived from an EMBL/GenBank/DDBJ whole genome shotgun (WGS) entry which is preliminary data.</text>
</comment>
<dbReference type="GO" id="GO:0019284">
    <property type="term" value="P:L-methionine salvage from S-adenosylmethionine"/>
    <property type="evidence" value="ECO:0007669"/>
    <property type="project" value="TreeGrafter"/>
</dbReference>
<protein>
    <recommendedName>
        <fullName evidence="2">Nucleoside phosphorylase domain-containing protein</fullName>
    </recommendedName>
</protein>
<dbReference type="GO" id="GO:0008930">
    <property type="term" value="F:methylthioadenosine nucleosidase activity"/>
    <property type="evidence" value="ECO:0007669"/>
    <property type="project" value="TreeGrafter"/>
</dbReference>
<dbReference type="Proteomes" id="UP001197609">
    <property type="component" value="Unassembled WGS sequence"/>
</dbReference>
<dbReference type="GO" id="GO:0008782">
    <property type="term" value="F:adenosylhomocysteine nucleosidase activity"/>
    <property type="evidence" value="ECO:0007669"/>
    <property type="project" value="TreeGrafter"/>
</dbReference>
<dbReference type="Pfam" id="PF01048">
    <property type="entry name" value="PNP_UDP_1"/>
    <property type="match status" value="1"/>
</dbReference>
<dbReference type="GO" id="GO:0005829">
    <property type="term" value="C:cytosol"/>
    <property type="evidence" value="ECO:0007669"/>
    <property type="project" value="TreeGrafter"/>
</dbReference>
<dbReference type="GO" id="GO:0009116">
    <property type="term" value="P:nucleoside metabolic process"/>
    <property type="evidence" value="ECO:0007669"/>
    <property type="project" value="InterPro"/>
</dbReference>
<reference evidence="3 4" key="1">
    <citation type="journal article" date="2021" name="bioRxiv">
        <title>Unraveling nitrogen, sulfur and carbon metabolic pathways and microbial community transcriptional responses to substrate deprivation and toxicity stresses in a bioreactor mimicking anoxic brackish coastal sediment conditions.</title>
        <authorList>
            <person name="Martins P.D."/>
            <person name="Echeveste M.J."/>
            <person name="Arshad A."/>
            <person name="Kurth J."/>
            <person name="Ouboter H."/>
            <person name="Jetten M.S.M."/>
            <person name="Welte C.U."/>
        </authorList>
    </citation>
    <scope>NUCLEOTIDE SEQUENCE [LARGE SCALE GENOMIC DNA]</scope>
    <source>
        <strain evidence="3">MAG_38</strain>
    </source>
</reference>
<proteinExistence type="predicted"/>
<dbReference type="PANTHER" id="PTHR46832">
    <property type="entry name" value="5'-METHYLTHIOADENOSINE/S-ADENOSYLHOMOCYSTEINE NUCLEOSIDASE"/>
    <property type="match status" value="1"/>
</dbReference>
<evidence type="ECO:0000313" key="3">
    <source>
        <dbReference type="EMBL" id="MBZ0158952.1"/>
    </source>
</evidence>
<dbReference type="InterPro" id="IPR000845">
    <property type="entry name" value="Nucleoside_phosphorylase_d"/>
</dbReference>
<organism evidence="3 4">
    <name type="scientific">Candidatus Methylomirabilis tolerans</name>
    <dbReference type="NCBI Taxonomy" id="3123416"/>
    <lineage>
        <taxon>Bacteria</taxon>
        <taxon>Candidatus Methylomirabilota</taxon>
        <taxon>Candidatus Methylomirabilia</taxon>
        <taxon>Candidatus Methylomirabilales</taxon>
        <taxon>Candidatus Methylomirabilaceae</taxon>
        <taxon>Candidatus Methylomirabilis</taxon>
    </lineage>
</organism>
<dbReference type="PANTHER" id="PTHR46832:SF1">
    <property type="entry name" value="5'-METHYLTHIOADENOSINE_S-ADENOSYLHOMOCYSTEINE NUCLEOSIDASE"/>
    <property type="match status" value="1"/>
</dbReference>
<dbReference type="AlphaFoldDB" id="A0AAJ1EJS6"/>